<evidence type="ECO:0000313" key="3">
    <source>
        <dbReference type="Proteomes" id="UP000526501"/>
    </source>
</evidence>
<dbReference type="Proteomes" id="UP000526501">
    <property type="component" value="Unassembled WGS sequence"/>
</dbReference>
<feature type="chain" id="PRO_5030686512" description="DUF4440 domain-containing protein" evidence="1">
    <location>
        <begin position="30"/>
        <end position="150"/>
    </location>
</feature>
<dbReference type="RefSeq" id="WP_185660575.1">
    <property type="nucleotide sequence ID" value="NZ_CAWPOO010000012.1"/>
</dbReference>
<accession>A0A7X1E8U0</accession>
<comment type="caution">
    <text evidence="2">The sequence shown here is derived from an EMBL/GenBank/DDBJ whole genome shotgun (WGS) entry which is preliminary data.</text>
</comment>
<dbReference type="AlphaFoldDB" id="A0A7X1E8U0"/>
<organism evidence="2 3">
    <name type="scientific">Pelagicoccus albus</name>
    <dbReference type="NCBI Taxonomy" id="415222"/>
    <lineage>
        <taxon>Bacteria</taxon>
        <taxon>Pseudomonadati</taxon>
        <taxon>Verrucomicrobiota</taxon>
        <taxon>Opitutia</taxon>
        <taxon>Puniceicoccales</taxon>
        <taxon>Pelagicoccaceae</taxon>
        <taxon>Pelagicoccus</taxon>
    </lineage>
</organism>
<evidence type="ECO:0000256" key="1">
    <source>
        <dbReference type="SAM" id="SignalP"/>
    </source>
</evidence>
<sequence>MGKVPFMMNRFLRRIVLSCWLAATALSLGQSEFDQAPALRSVLLTLDQFMMAGKEGDPRRGANLLDRYEYSPRKVERGVDEFYEEHQELLVGYVSMSRDIYGYEIQENGYRGPNLVLEGRVETRAGFSHEFSARLVLRDQRWRILTLEID</sequence>
<gene>
    <name evidence="2" type="ORF">H5P27_11715</name>
</gene>
<evidence type="ECO:0008006" key="4">
    <source>
        <dbReference type="Google" id="ProtNLM"/>
    </source>
</evidence>
<proteinExistence type="predicted"/>
<protein>
    <recommendedName>
        <fullName evidence="4">DUF4440 domain-containing protein</fullName>
    </recommendedName>
</protein>
<keyword evidence="1" id="KW-0732">Signal</keyword>
<name>A0A7X1E8U0_9BACT</name>
<keyword evidence="3" id="KW-1185">Reference proteome</keyword>
<feature type="signal peptide" evidence="1">
    <location>
        <begin position="1"/>
        <end position="29"/>
    </location>
</feature>
<dbReference type="EMBL" id="JACHVC010000012">
    <property type="protein sequence ID" value="MBC2606709.1"/>
    <property type="molecule type" value="Genomic_DNA"/>
</dbReference>
<evidence type="ECO:0000313" key="2">
    <source>
        <dbReference type="EMBL" id="MBC2606709.1"/>
    </source>
</evidence>
<reference evidence="2 3" key="1">
    <citation type="submission" date="2020-07" db="EMBL/GenBank/DDBJ databases">
        <authorList>
            <person name="Feng X."/>
        </authorList>
    </citation>
    <scope>NUCLEOTIDE SEQUENCE [LARGE SCALE GENOMIC DNA]</scope>
    <source>
        <strain evidence="2 3">JCM23202</strain>
    </source>
</reference>